<dbReference type="EMBL" id="JACXVP010000006">
    <property type="protein sequence ID" value="KAG5600065.1"/>
    <property type="molecule type" value="Genomic_DNA"/>
</dbReference>
<comment type="caution">
    <text evidence="1">The sequence shown here is derived from an EMBL/GenBank/DDBJ whole genome shotgun (WGS) entry which is preliminary data.</text>
</comment>
<organism evidence="1 2">
    <name type="scientific">Solanum commersonii</name>
    <name type="common">Commerson's wild potato</name>
    <name type="synonym">Commerson's nightshade</name>
    <dbReference type="NCBI Taxonomy" id="4109"/>
    <lineage>
        <taxon>Eukaryota</taxon>
        <taxon>Viridiplantae</taxon>
        <taxon>Streptophyta</taxon>
        <taxon>Embryophyta</taxon>
        <taxon>Tracheophyta</taxon>
        <taxon>Spermatophyta</taxon>
        <taxon>Magnoliopsida</taxon>
        <taxon>eudicotyledons</taxon>
        <taxon>Gunneridae</taxon>
        <taxon>Pentapetalae</taxon>
        <taxon>asterids</taxon>
        <taxon>lamiids</taxon>
        <taxon>Solanales</taxon>
        <taxon>Solanaceae</taxon>
        <taxon>Solanoideae</taxon>
        <taxon>Solaneae</taxon>
        <taxon>Solanum</taxon>
    </lineage>
</organism>
<dbReference type="AlphaFoldDB" id="A0A9J5YID8"/>
<keyword evidence="2" id="KW-1185">Reference proteome</keyword>
<gene>
    <name evidence="1" type="ORF">H5410_031435</name>
</gene>
<sequence length="64" mass="7291">MTEAFYLLANGLRAFSIARKKNPKTQGLCIGIPTPFLANGWIWFSLTIQDICKVLLQTQHRQNI</sequence>
<proteinExistence type="predicted"/>
<reference evidence="1 2" key="1">
    <citation type="submission" date="2020-09" db="EMBL/GenBank/DDBJ databases">
        <title>De no assembly of potato wild relative species, Solanum commersonii.</title>
        <authorList>
            <person name="Cho K."/>
        </authorList>
    </citation>
    <scope>NUCLEOTIDE SEQUENCE [LARGE SCALE GENOMIC DNA]</scope>
    <source>
        <strain evidence="1">LZ3.2</strain>
        <tissue evidence="1">Leaf</tissue>
    </source>
</reference>
<dbReference type="Proteomes" id="UP000824120">
    <property type="component" value="Chromosome 6"/>
</dbReference>
<evidence type="ECO:0000313" key="1">
    <source>
        <dbReference type="EMBL" id="KAG5600065.1"/>
    </source>
</evidence>
<protein>
    <submittedName>
        <fullName evidence="1">Uncharacterized protein</fullName>
    </submittedName>
</protein>
<name>A0A9J5YID8_SOLCO</name>
<accession>A0A9J5YID8</accession>
<evidence type="ECO:0000313" key="2">
    <source>
        <dbReference type="Proteomes" id="UP000824120"/>
    </source>
</evidence>